<accession>A0ABQ4WFM1</accession>
<gene>
    <name evidence="1" type="ORF">Tco_0625031</name>
</gene>
<proteinExistence type="predicted"/>
<evidence type="ECO:0000313" key="1">
    <source>
        <dbReference type="EMBL" id="GJS51669.1"/>
    </source>
</evidence>
<keyword evidence="2" id="KW-1185">Reference proteome</keyword>
<dbReference type="Proteomes" id="UP001151760">
    <property type="component" value="Unassembled WGS sequence"/>
</dbReference>
<reference evidence="1" key="1">
    <citation type="journal article" date="2022" name="Int. J. Mol. Sci.">
        <title>Draft Genome of Tanacetum Coccineum: Genomic Comparison of Closely Related Tanacetum-Family Plants.</title>
        <authorList>
            <person name="Yamashiro T."/>
            <person name="Shiraishi A."/>
            <person name="Nakayama K."/>
            <person name="Satake H."/>
        </authorList>
    </citation>
    <scope>NUCLEOTIDE SEQUENCE</scope>
</reference>
<reference evidence="1" key="2">
    <citation type="submission" date="2022-01" db="EMBL/GenBank/DDBJ databases">
        <authorList>
            <person name="Yamashiro T."/>
            <person name="Shiraishi A."/>
            <person name="Satake H."/>
            <person name="Nakayama K."/>
        </authorList>
    </citation>
    <scope>NUCLEOTIDE SEQUENCE</scope>
</reference>
<name>A0ABQ4WFM1_9ASTR</name>
<comment type="caution">
    <text evidence="1">The sequence shown here is derived from an EMBL/GenBank/DDBJ whole genome shotgun (WGS) entry which is preliminary data.</text>
</comment>
<dbReference type="EMBL" id="BQNB010008602">
    <property type="protein sequence ID" value="GJS51669.1"/>
    <property type="molecule type" value="Genomic_DNA"/>
</dbReference>
<organism evidence="1 2">
    <name type="scientific">Tanacetum coccineum</name>
    <dbReference type="NCBI Taxonomy" id="301880"/>
    <lineage>
        <taxon>Eukaryota</taxon>
        <taxon>Viridiplantae</taxon>
        <taxon>Streptophyta</taxon>
        <taxon>Embryophyta</taxon>
        <taxon>Tracheophyta</taxon>
        <taxon>Spermatophyta</taxon>
        <taxon>Magnoliopsida</taxon>
        <taxon>eudicotyledons</taxon>
        <taxon>Gunneridae</taxon>
        <taxon>Pentapetalae</taxon>
        <taxon>asterids</taxon>
        <taxon>campanulids</taxon>
        <taxon>Asterales</taxon>
        <taxon>Asteraceae</taxon>
        <taxon>Asteroideae</taxon>
        <taxon>Anthemideae</taxon>
        <taxon>Anthemidinae</taxon>
        <taxon>Tanacetum</taxon>
    </lineage>
</organism>
<sequence length="81" mass="8891">MSHRFADSLGRHRDDIEEELLSCLLSSLSHVKDITLGDYNCLDALSHLRDKGFQFSRVGADGDEDRITELIDGAVAAAAET</sequence>
<evidence type="ECO:0000313" key="2">
    <source>
        <dbReference type="Proteomes" id="UP001151760"/>
    </source>
</evidence>
<protein>
    <submittedName>
        <fullName evidence="1">Uncharacterized protein</fullName>
    </submittedName>
</protein>